<evidence type="ECO:0000256" key="6">
    <source>
        <dbReference type="RuleBase" id="RU000682"/>
    </source>
</evidence>
<protein>
    <submittedName>
        <fullName evidence="8">Homeobox-domain-containing protein</fullName>
    </submittedName>
</protein>
<feature type="non-terminal residue" evidence="8">
    <location>
        <position position="1"/>
    </location>
</feature>
<dbReference type="CDD" id="cd00086">
    <property type="entry name" value="homeodomain"/>
    <property type="match status" value="1"/>
</dbReference>
<dbReference type="GO" id="GO:0030154">
    <property type="term" value="P:cell differentiation"/>
    <property type="evidence" value="ECO:0007669"/>
    <property type="project" value="TreeGrafter"/>
</dbReference>
<dbReference type="GO" id="GO:0006357">
    <property type="term" value="P:regulation of transcription by RNA polymerase II"/>
    <property type="evidence" value="ECO:0007669"/>
    <property type="project" value="TreeGrafter"/>
</dbReference>
<gene>
    <name evidence="8" type="ORF">K435DRAFT_617719</name>
</gene>
<dbReference type="SUPFAM" id="SSF46689">
    <property type="entry name" value="Homeodomain-like"/>
    <property type="match status" value="1"/>
</dbReference>
<dbReference type="AlphaFoldDB" id="A0A4S8L4G4"/>
<evidence type="ECO:0000256" key="4">
    <source>
        <dbReference type="ARBA" id="ARBA00023242"/>
    </source>
</evidence>
<evidence type="ECO:0000256" key="2">
    <source>
        <dbReference type="ARBA" id="ARBA00023125"/>
    </source>
</evidence>
<dbReference type="PANTHER" id="PTHR24324:SF5">
    <property type="entry name" value="HEMATOPOIETICALLY-EXPRESSED HOMEOBOX PROTEIN HHEX"/>
    <property type="match status" value="1"/>
</dbReference>
<comment type="subcellular location">
    <subcellularLocation>
        <location evidence="1 5 6">Nucleus</location>
    </subcellularLocation>
</comment>
<dbReference type="InterPro" id="IPR001356">
    <property type="entry name" value="HD"/>
</dbReference>
<keyword evidence="9" id="KW-1185">Reference proteome</keyword>
<name>A0A4S8L4G4_DENBC</name>
<organism evidence="8 9">
    <name type="scientific">Dendrothele bispora (strain CBS 962.96)</name>
    <dbReference type="NCBI Taxonomy" id="1314807"/>
    <lineage>
        <taxon>Eukaryota</taxon>
        <taxon>Fungi</taxon>
        <taxon>Dikarya</taxon>
        <taxon>Basidiomycota</taxon>
        <taxon>Agaricomycotina</taxon>
        <taxon>Agaricomycetes</taxon>
        <taxon>Agaricomycetidae</taxon>
        <taxon>Agaricales</taxon>
        <taxon>Agaricales incertae sedis</taxon>
        <taxon>Dendrothele</taxon>
    </lineage>
</organism>
<sequence>KKRCRVTPEQLIHLQRYFTSDRSPTAARRREISELLGMEERQTQIWFQNRRAKAKTLDRMLSNRPGADTPSDTPNFVNTADMDLYNLVHEDEPITLIPCTDLSIGTWRRIATTVSKHDLIAYVSKSKRCLTWFILSGGNGFKMEIPFDAIREVNFQGAPPATGVATFLLSDPPRFYLEHSTAPRMDGGMSMSWKQCSDWTEGAQATLVLRHELLGPIAHLSRLVSGL</sequence>
<dbReference type="GO" id="GO:0005634">
    <property type="term" value="C:nucleus"/>
    <property type="evidence" value="ECO:0007669"/>
    <property type="project" value="UniProtKB-SubCell"/>
</dbReference>
<evidence type="ECO:0000313" key="8">
    <source>
        <dbReference type="EMBL" id="THU83409.1"/>
    </source>
</evidence>
<evidence type="ECO:0000259" key="7">
    <source>
        <dbReference type="PROSITE" id="PS50071"/>
    </source>
</evidence>
<dbReference type="InterPro" id="IPR057939">
    <property type="entry name" value="TRF2_HOY1_PH"/>
</dbReference>
<feature type="DNA-binding region" description="Homeobox" evidence="5">
    <location>
        <begin position="3"/>
        <end position="58"/>
    </location>
</feature>
<proteinExistence type="predicted"/>
<dbReference type="GO" id="GO:0000978">
    <property type="term" value="F:RNA polymerase II cis-regulatory region sequence-specific DNA binding"/>
    <property type="evidence" value="ECO:0007669"/>
    <property type="project" value="TreeGrafter"/>
</dbReference>
<keyword evidence="4 5" id="KW-0539">Nucleus</keyword>
<dbReference type="EMBL" id="ML179665">
    <property type="protein sequence ID" value="THU83409.1"/>
    <property type="molecule type" value="Genomic_DNA"/>
</dbReference>
<feature type="domain" description="Homeobox" evidence="7">
    <location>
        <begin position="1"/>
        <end position="57"/>
    </location>
</feature>
<dbReference type="PANTHER" id="PTHR24324">
    <property type="entry name" value="HOMEOBOX PROTEIN HHEX"/>
    <property type="match status" value="1"/>
</dbReference>
<evidence type="ECO:0000313" key="9">
    <source>
        <dbReference type="Proteomes" id="UP000297245"/>
    </source>
</evidence>
<dbReference type="Proteomes" id="UP000297245">
    <property type="component" value="Unassembled WGS sequence"/>
</dbReference>
<dbReference type="InterPro" id="IPR009057">
    <property type="entry name" value="Homeodomain-like_sf"/>
</dbReference>
<evidence type="ECO:0000256" key="3">
    <source>
        <dbReference type="ARBA" id="ARBA00023155"/>
    </source>
</evidence>
<dbReference type="PROSITE" id="PS50071">
    <property type="entry name" value="HOMEOBOX_2"/>
    <property type="match status" value="1"/>
</dbReference>
<dbReference type="Pfam" id="PF00046">
    <property type="entry name" value="Homeodomain"/>
    <property type="match status" value="1"/>
</dbReference>
<dbReference type="Gene3D" id="1.10.10.60">
    <property type="entry name" value="Homeodomain-like"/>
    <property type="match status" value="1"/>
</dbReference>
<dbReference type="InterPro" id="IPR051000">
    <property type="entry name" value="Homeobox_DNA-bind_prot"/>
</dbReference>
<dbReference type="SMART" id="SM00389">
    <property type="entry name" value="HOX"/>
    <property type="match status" value="1"/>
</dbReference>
<dbReference type="Pfam" id="PF24818">
    <property type="entry name" value="PH_TRF2_HOY1"/>
    <property type="match status" value="1"/>
</dbReference>
<keyword evidence="2 5" id="KW-0238">DNA-binding</keyword>
<dbReference type="OrthoDB" id="6159439at2759"/>
<evidence type="ECO:0000256" key="1">
    <source>
        <dbReference type="ARBA" id="ARBA00004123"/>
    </source>
</evidence>
<keyword evidence="3 5" id="KW-0371">Homeobox</keyword>
<feature type="non-terminal residue" evidence="8">
    <location>
        <position position="227"/>
    </location>
</feature>
<reference evidence="8 9" key="1">
    <citation type="journal article" date="2019" name="Nat. Ecol. Evol.">
        <title>Megaphylogeny resolves global patterns of mushroom evolution.</title>
        <authorList>
            <person name="Varga T."/>
            <person name="Krizsan K."/>
            <person name="Foldi C."/>
            <person name="Dima B."/>
            <person name="Sanchez-Garcia M."/>
            <person name="Sanchez-Ramirez S."/>
            <person name="Szollosi G.J."/>
            <person name="Szarkandi J.G."/>
            <person name="Papp V."/>
            <person name="Albert L."/>
            <person name="Andreopoulos W."/>
            <person name="Angelini C."/>
            <person name="Antonin V."/>
            <person name="Barry K.W."/>
            <person name="Bougher N.L."/>
            <person name="Buchanan P."/>
            <person name="Buyck B."/>
            <person name="Bense V."/>
            <person name="Catcheside P."/>
            <person name="Chovatia M."/>
            <person name="Cooper J."/>
            <person name="Damon W."/>
            <person name="Desjardin D."/>
            <person name="Finy P."/>
            <person name="Geml J."/>
            <person name="Haridas S."/>
            <person name="Hughes K."/>
            <person name="Justo A."/>
            <person name="Karasinski D."/>
            <person name="Kautmanova I."/>
            <person name="Kiss B."/>
            <person name="Kocsube S."/>
            <person name="Kotiranta H."/>
            <person name="LaButti K.M."/>
            <person name="Lechner B.E."/>
            <person name="Liimatainen K."/>
            <person name="Lipzen A."/>
            <person name="Lukacs Z."/>
            <person name="Mihaltcheva S."/>
            <person name="Morgado L.N."/>
            <person name="Niskanen T."/>
            <person name="Noordeloos M.E."/>
            <person name="Ohm R.A."/>
            <person name="Ortiz-Santana B."/>
            <person name="Ovrebo C."/>
            <person name="Racz N."/>
            <person name="Riley R."/>
            <person name="Savchenko A."/>
            <person name="Shiryaev A."/>
            <person name="Soop K."/>
            <person name="Spirin V."/>
            <person name="Szebenyi C."/>
            <person name="Tomsovsky M."/>
            <person name="Tulloss R.E."/>
            <person name="Uehling J."/>
            <person name="Grigoriev I.V."/>
            <person name="Vagvolgyi C."/>
            <person name="Papp T."/>
            <person name="Martin F.M."/>
            <person name="Miettinen O."/>
            <person name="Hibbett D.S."/>
            <person name="Nagy L.G."/>
        </authorList>
    </citation>
    <scope>NUCLEOTIDE SEQUENCE [LARGE SCALE GENOMIC DNA]</scope>
    <source>
        <strain evidence="8 9">CBS 962.96</strain>
    </source>
</reference>
<evidence type="ECO:0000256" key="5">
    <source>
        <dbReference type="PROSITE-ProRule" id="PRU00108"/>
    </source>
</evidence>
<accession>A0A4S8L4G4</accession>